<evidence type="ECO:0000313" key="3">
    <source>
        <dbReference type="Proteomes" id="UP001202117"/>
    </source>
</evidence>
<evidence type="ECO:0000313" key="2">
    <source>
        <dbReference type="EMBL" id="MCH4563379.1"/>
    </source>
</evidence>
<dbReference type="RefSeq" id="WP_240568088.1">
    <property type="nucleotide sequence ID" value="NZ_JAKVPY010000009.1"/>
</dbReference>
<proteinExistence type="predicted"/>
<protein>
    <submittedName>
        <fullName evidence="2">Uncharacterized protein</fullName>
    </submittedName>
</protein>
<gene>
    <name evidence="2" type="ORF">MKP05_09580</name>
</gene>
<name>A0ABS9RU40_9GAMM</name>
<dbReference type="EMBL" id="JAKVPY010000009">
    <property type="protein sequence ID" value="MCH4563379.1"/>
    <property type="molecule type" value="Genomic_DNA"/>
</dbReference>
<accession>A0ABS9RU40</accession>
<sequence length="108" mass="11885">MSSALTLRTLTLDPATGDTVTLEQLAERHDLKPDCVLTRYRNGKRGALLVESVAETRRRAGREAATTRQREGRKAVKVPAPSRRELADAVLATREGRLASRRLGDYAA</sequence>
<organism evidence="2 3">
    <name type="scientific">Halomonas flagellata</name>
    <dbReference type="NCBI Taxonomy" id="2920385"/>
    <lineage>
        <taxon>Bacteria</taxon>
        <taxon>Pseudomonadati</taxon>
        <taxon>Pseudomonadota</taxon>
        <taxon>Gammaproteobacteria</taxon>
        <taxon>Oceanospirillales</taxon>
        <taxon>Halomonadaceae</taxon>
        <taxon>Halomonas</taxon>
    </lineage>
</organism>
<reference evidence="2 3" key="1">
    <citation type="submission" date="2022-02" db="EMBL/GenBank/DDBJ databases">
        <title>Halomonas fukangensis sp. nov., a halophilic bacterium isolated from a bulk soil of Kalidium foliatum at Fukang.</title>
        <authorList>
            <person name="Huang Y."/>
        </authorList>
    </citation>
    <scope>NUCLEOTIDE SEQUENCE [LARGE SCALE GENOMIC DNA]</scope>
    <source>
        <strain evidence="2 3">EGI 63088</strain>
    </source>
</reference>
<dbReference type="Proteomes" id="UP001202117">
    <property type="component" value="Unassembled WGS sequence"/>
</dbReference>
<feature type="region of interest" description="Disordered" evidence="1">
    <location>
        <begin position="57"/>
        <end position="81"/>
    </location>
</feature>
<keyword evidence="3" id="KW-1185">Reference proteome</keyword>
<comment type="caution">
    <text evidence="2">The sequence shown here is derived from an EMBL/GenBank/DDBJ whole genome shotgun (WGS) entry which is preliminary data.</text>
</comment>
<evidence type="ECO:0000256" key="1">
    <source>
        <dbReference type="SAM" id="MobiDB-lite"/>
    </source>
</evidence>